<sequence>MQQFTPLHTLPWLDSKALQVFDRKRHIMNSHPFLNPVMLPAWSELTPERASADIREAVKQAQASIDAICSVTEPTYANTFAALESASEPLHRAWGRLMHLDSVNDNAAQREAIAELMPEVVVFSSSIALNPRLWQVLKHAAAQPWVAGLSPAKQRFIQETLADFRESGADLPEDKKARYAEIETELSLATKQFSENVLDSTNAWEHIVTDESELAGLPDSAREAARLNALAKGYGTEEAPQWRFTLQFPSMSPVMQFADSDSLRKTLWEGANTIGSGEQYDNAALIAKILDLRQEKAEMLGFANFADYTTSRRMAGTGANALRFIDTMHEKVHPKFIEEQETVRRYKERITGQPAERLNPWEIGYWSEKQRKELYDFDSEELRPYYSVPNVMKGLFDIYSTLYGIRVTERTTAWREPGSSEPLPEGAVEVWHPEVLFYDIHDTATGDHLGSFYADWHPRDSKRAGAWMNCLQTGLPPMDGQPRIPHLGLMCGNMTKPVGAAPALLDHREVETVFHEFGHLLHQLLSDVEVKSLAGTSVAWDFVELPSQINENWCWERESVNLYGRHYQTGETIPDALFAKMLAARNYQSATACMRQLSFGKPDLELHTRLDRYRGRDLEEIDREILADYRMPNPIEAPSVLRRMTHLFADSTGYAAGYYSYKWAEVLEADAFSRFLKEGVLNPAVGADFRRCILSKGNSKPAAELYRDFMGRDPDPDALLIKTGIIA</sequence>
<feature type="domain" description="Peptidase M3A/M3B catalytic" evidence="10">
    <location>
        <begin position="255"/>
        <end position="722"/>
    </location>
</feature>
<dbReference type="InterPro" id="IPR034005">
    <property type="entry name" value="M3A_DCP"/>
</dbReference>
<dbReference type="InterPro" id="IPR024079">
    <property type="entry name" value="MetalloPept_cat_dom_sf"/>
</dbReference>
<dbReference type="PANTHER" id="PTHR43660">
    <property type="entry name" value="DIPEPTIDYL CARBOXYPEPTIDASE"/>
    <property type="match status" value="1"/>
</dbReference>
<keyword evidence="2 9" id="KW-0645">Protease</keyword>
<organism evidence="12 13">
    <name type="scientific">Akkermansia glycaniphila</name>
    <dbReference type="NCBI Taxonomy" id="1679444"/>
    <lineage>
        <taxon>Bacteria</taxon>
        <taxon>Pseudomonadati</taxon>
        <taxon>Verrucomicrobiota</taxon>
        <taxon>Verrucomicrobiia</taxon>
        <taxon>Verrucomicrobiales</taxon>
        <taxon>Akkermansiaceae</taxon>
        <taxon>Akkermansia</taxon>
    </lineage>
</organism>
<evidence type="ECO:0000259" key="11">
    <source>
        <dbReference type="Pfam" id="PF19310"/>
    </source>
</evidence>
<keyword evidence="5 9" id="KW-0862">Zinc</keyword>
<dbReference type="InterPro" id="IPR045666">
    <property type="entry name" value="OpdA_N"/>
</dbReference>
<feature type="domain" description="Oligopeptidase A N-terminal" evidence="11">
    <location>
        <begin position="55"/>
        <end position="176"/>
    </location>
</feature>
<evidence type="ECO:0000256" key="7">
    <source>
        <dbReference type="ARBA" id="ARBA00024603"/>
    </source>
</evidence>
<dbReference type="KEGG" id="agl:PYTT_1160"/>
<dbReference type="Gene3D" id="1.10.1370.10">
    <property type="entry name" value="Neurolysin, domain 3"/>
    <property type="match status" value="1"/>
</dbReference>
<evidence type="ECO:0000256" key="5">
    <source>
        <dbReference type="ARBA" id="ARBA00022833"/>
    </source>
</evidence>
<keyword evidence="6 9" id="KW-0482">Metalloprotease</keyword>
<protein>
    <recommendedName>
        <fullName evidence="8">oligopeptidase A</fullName>
        <ecNumber evidence="8">3.4.24.70</ecNumber>
    </recommendedName>
</protein>
<dbReference type="AlphaFoldDB" id="A0A1H6L7G6"/>
<comment type="cofactor">
    <cofactor evidence="9">
        <name>Zn(2+)</name>
        <dbReference type="ChEBI" id="CHEBI:29105"/>
    </cofactor>
    <text evidence="9">Binds 1 zinc ion.</text>
</comment>
<keyword evidence="3 9" id="KW-0479">Metal-binding</keyword>
<dbReference type="InterPro" id="IPR001567">
    <property type="entry name" value="Pept_M3A_M3B_dom"/>
</dbReference>
<gene>
    <name evidence="12" type="ORF">PYTT_1160</name>
</gene>
<evidence type="ECO:0000256" key="2">
    <source>
        <dbReference type="ARBA" id="ARBA00022670"/>
    </source>
</evidence>
<dbReference type="SUPFAM" id="SSF55486">
    <property type="entry name" value="Metalloproteases ('zincins'), catalytic domain"/>
    <property type="match status" value="1"/>
</dbReference>
<dbReference type="Proteomes" id="UP000176204">
    <property type="component" value="Chromosome I"/>
</dbReference>
<keyword evidence="4 9" id="KW-0378">Hydrolase</keyword>
<evidence type="ECO:0000256" key="3">
    <source>
        <dbReference type="ARBA" id="ARBA00022723"/>
    </source>
</evidence>
<evidence type="ECO:0000256" key="6">
    <source>
        <dbReference type="ARBA" id="ARBA00023049"/>
    </source>
</evidence>
<comment type="catalytic activity">
    <reaction evidence="7">
        <text>Hydrolysis of oligopeptides, with broad specificity. Gly or Ala commonly occur as P1 or P1' residues, but more distant residues are also important, as is shown by the fact that Z-Gly-Pro-Gly-|-Gly-Pro-Ala is cleaved, but not Z-(Gly)(5).</text>
        <dbReference type="EC" id="3.4.24.70"/>
    </reaction>
</comment>
<accession>A0A1H6L7G6</accession>
<dbReference type="GO" id="GO:0004222">
    <property type="term" value="F:metalloendopeptidase activity"/>
    <property type="evidence" value="ECO:0007669"/>
    <property type="project" value="UniProtKB-EC"/>
</dbReference>
<dbReference type="EC" id="3.4.24.70" evidence="8"/>
<dbReference type="CDD" id="cd06456">
    <property type="entry name" value="M3A_DCP"/>
    <property type="match status" value="1"/>
</dbReference>
<proteinExistence type="inferred from homology"/>
<dbReference type="FunFam" id="3.40.390.10:FF:000009">
    <property type="entry name" value="Oligopeptidase A"/>
    <property type="match status" value="1"/>
</dbReference>
<dbReference type="Gene3D" id="3.40.390.10">
    <property type="entry name" value="Collagenase (Catalytic Domain)"/>
    <property type="match status" value="1"/>
</dbReference>
<dbReference type="PANTHER" id="PTHR43660:SF1">
    <property type="entry name" value="DIPEPTIDYL CARBOXYPEPTIDASE"/>
    <property type="match status" value="1"/>
</dbReference>
<comment type="similarity">
    <text evidence="1 9">Belongs to the peptidase M3 family.</text>
</comment>
<dbReference type="GO" id="GO:0006508">
    <property type="term" value="P:proteolysis"/>
    <property type="evidence" value="ECO:0007669"/>
    <property type="project" value="UniProtKB-KW"/>
</dbReference>
<dbReference type="STRING" id="1679444.PYTT_1160"/>
<evidence type="ECO:0000313" key="12">
    <source>
        <dbReference type="EMBL" id="SEH84415.1"/>
    </source>
</evidence>
<dbReference type="Pfam" id="PF19310">
    <property type="entry name" value="TOP_N"/>
    <property type="match status" value="1"/>
</dbReference>
<evidence type="ECO:0000259" key="10">
    <source>
        <dbReference type="Pfam" id="PF01432"/>
    </source>
</evidence>
<dbReference type="Pfam" id="PF01432">
    <property type="entry name" value="Peptidase_M3"/>
    <property type="match status" value="1"/>
</dbReference>
<dbReference type="InterPro" id="IPR045090">
    <property type="entry name" value="Pept_M3A_M3B"/>
</dbReference>
<evidence type="ECO:0000313" key="13">
    <source>
        <dbReference type="Proteomes" id="UP000176204"/>
    </source>
</evidence>
<keyword evidence="13" id="KW-1185">Reference proteome</keyword>
<dbReference type="GO" id="GO:0046872">
    <property type="term" value="F:metal ion binding"/>
    <property type="evidence" value="ECO:0007669"/>
    <property type="project" value="UniProtKB-UniRule"/>
</dbReference>
<reference evidence="13" key="1">
    <citation type="submission" date="2016-09" db="EMBL/GenBank/DDBJ databases">
        <authorList>
            <person name="Koehorst J."/>
        </authorList>
    </citation>
    <scope>NUCLEOTIDE SEQUENCE [LARGE SCALE GENOMIC DNA]</scope>
</reference>
<dbReference type="EMBL" id="LT629973">
    <property type="protein sequence ID" value="SEH84415.1"/>
    <property type="molecule type" value="Genomic_DNA"/>
</dbReference>
<evidence type="ECO:0000256" key="4">
    <source>
        <dbReference type="ARBA" id="ARBA00022801"/>
    </source>
</evidence>
<dbReference type="GO" id="GO:0005829">
    <property type="term" value="C:cytosol"/>
    <property type="evidence" value="ECO:0007669"/>
    <property type="project" value="UniProtKB-ARBA"/>
</dbReference>
<name>A0A1H6L7G6_9BACT</name>
<evidence type="ECO:0000256" key="8">
    <source>
        <dbReference type="ARBA" id="ARBA00026100"/>
    </source>
</evidence>
<evidence type="ECO:0000256" key="1">
    <source>
        <dbReference type="ARBA" id="ARBA00006040"/>
    </source>
</evidence>
<evidence type="ECO:0000256" key="9">
    <source>
        <dbReference type="RuleBase" id="RU003435"/>
    </source>
</evidence>
<dbReference type="InterPro" id="IPR024077">
    <property type="entry name" value="Neurolysin/TOP_dom2"/>
</dbReference>